<dbReference type="Pfam" id="PF10833">
    <property type="entry name" value="DUF2572"/>
    <property type="match status" value="1"/>
</dbReference>
<evidence type="ECO:0000313" key="3">
    <source>
        <dbReference type="Proteomes" id="UP000188481"/>
    </source>
</evidence>
<keyword evidence="1" id="KW-1133">Transmembrane helix</keyword>
<dbReference type="InterPro" id="IPR022543">
    <property type="entry name" value="DUF2572"/>
</dbReference>
<evidence type="ECO:0008006" key="4">
    <source>
        <dbReference type="Google" id="ProtNLM"/>
    </source>
</evidence>
<dbReference type="RefSeq" id="WP_077541054.1">
    <property type="nucleotide sequence ID" value="NZ_MLHN01000003.1"/>
</dbReference>
<dbReference type="Proteomes" id="UP000188481">
    <property type="component" value="Unassembled WGS sequence"/>
</dbReference>
<gene>
    <name evidence="2" type="ORF">BKK54_02075</name>
</gene>
<proteinExistence type="predicted"/>
<organism evidence="2 3">
    <name type="scientific">Rodentibacter genomosp. 1</name>
    <dbReference type="NCBI Taxonomy" id="1908264"/>
    <lineage>
        <taxon>Bacteria</taxon>
        <taxon>Pseudomonadati</taxon>
        <taxon>Pseudomonadota</taxon>
        <taxon>Gammaproteobacteria</taxon>
        <taxon>Pasteurellales</taxon>
        <taxon>Pasteurellaceae</taxon>
        <taxon>Rodentibacter</taxon>
    </lineage>
</organism>
<reference evidence="2 3" key="1">
    <citation type="submission" date="2016-10" db="EMBL/GenBank/DDBJ databases">
        <title>Rodentibacter gen. nov. and new species.</title>
        <authorList>
            <person name="Christensen H."/>
        </authorList>
    </citation>
    <scope>NUCLEOTIDE SEQUENCE [LARGE SCALE GENOMIC DNA]</scope>
    <source>
        <strain evidence="3">ppn416</strain>
    </source>
</reference>
<feature type="transmembrane region" description="Helical" evidence="1">
    <location>
        <begin position="9"/>
        <end position="29"/>
    </location>
</feature>
<keyword evidence="3" id="KW-1185">Reference proteome</keyword>
<evidence type="ECO:0000256" key="1">
    <source>
        <dbReference type="SAM" id="Phobius"/>
    </source>
</evidence>
<keyword evidence="1" id="KW-0812">Transmembrane</keyword>
<keyword evidence="1" id="KW-0472">Membrane</keyword>
<dbReference type="EMBL" id="MLHN01000003">
    <property type="protein sequence ID" value="OOF51788.1"/>
    <property type="molecule type" value="Genomic_DNA"/>
</dbReference>
<sequence>MILFRGRKGIVTLTILIFLSGLLTIMLFFDDSTLSFFRAQQMQRKNYVERTVALQKMASKEKQKVCSLLPLDNSDRVRQVSINRQGAEDAIQYSLWCQRVGIFKKPPTKGVNQGLLTNFIHLENLDEFRPHFLTPPNPFIENKMPRLYWFQRKQAEWDVNGTVLGILVAEGDLTLRGKGRVSGAVITGGHLVLEGVSVAYSKKIIEPLVYQYSKWQLAEKSWSDFKTPSE</sequence>
<protein>
    <recommendedName>
        <fullName evidence="4">DUF2572 domain-containing protein</fullName>
    </recommendedName>
</protein>
<accession>A0A1V3J928</accession>
<name>A0A1V3J928_9PAST</name>
<evidence type="ECO:0000313" key="2">
    <source>
        <dbReference type="EMBL" id="OOF51788.1"/>
    </source>
</evidence>
<dbReference type="AlphaFoldDB" id="A0A1V3J928"/>
<comment type="caution">
    <text evidence="2">The sequence shown here is derived from an EMBL/GenBank/DDBJ whole genome shotgun (WGS) entry which is preliminary data.</text>
</comment>
<dbReference type="STRING" id="1908264.BKK54_02075"/>